<keyword evidence="2" id="KW-1185">Reference proteome</keyword>
<protein>
    <submittedName>
        <fullName evidence="1">Uncharacterized protein</fullName>
    </submittedName>
</protein>
<gene>
    <name evidence="1" type="ORF">HYPSUDRAFT_205075</name>
</gene>
<dbReference type="AlphaFoldDB" id="A0A0D2KW02"/>
<name>A0A0D2KW02_HYPSF</name>
<accession>A0A0D2KW02</accession>
<proteinExistence type="predicted"/>
<reference evidence="2" key="1">
    <citation type="submission" date="2014-04" db="EMBL/GenBank/DDBJ databases">
        <title>Evolutionary Origins and Diversification of the Mycorrhizal Mutualists.</title>
        <authorList>
            <consortium name="DOE Joint Genome Institute"/>
            <consortium name="Mycorrhizal Genomics Consortium"/>
            <person name="Kohler A."/>
            <person name="Kuo A."/>
            <person name="Nagy L.G."/>
            <person name="Floudas D."/>
            <person name="Copeland A."/>
            <person name="Barry K.W."/>
            <person name="Cichocki N."/>
            <person name="Veneault-Fourrey C."/>
            <person name="LaButti K."/>
            <person name="Lindquist E.A."/>
            <person name="Lipzen A."/>
            <person name="Lundell T."/>
            <person name="Morin E."/>
            <person name="Murat C."/>
            <person name="Riley R."/>
            <person name="Ohm R."/>
            <person name="Sun H."/>
            <person name="Tunlid A."/>
            <person name="Henrissat B."/>
            <person name="Grigoriev I.V."/>
            <person name="Hibbett D.S."/>
            <person name="Martin F."/>
        </authorList>
    </citation>
    <scope>NUCLEOTIDE SEQUENCE [LARGE SCALE GENOMIC DNA]</scope>
    <source>
        <strain evidence="2">FD-334 SS-4</strain>
    </source>
</reference>
<evidence type="ECO:0000313" key="2">
    <source>
        <dbReference type="Proteomes" id="UP000054270"/>
    </source>
</evidence>
<organism evidence="1 2">
    <name type="scientific">Hypholoma sublateritium (strain FD-334 SS-4)</name>
    <dbReference type="NCBI Taxonomy" id="945553"/>
    <lineage>
        <taxon>Eukaryota</taxon>
        <taxon>Fungi</taxon>
        <taxon>Dikarya</taxon>
        <taxon>Basidiomycota</taxon>
        <taxon>Agaricomycotina</taxon>
        <taxon>Agaricomycetes</taxon>
        <taxon>Agaricomycetidae</taxon>
        <taxon>Agaricales</taxon>
        <taxon>Agaricineae</taxon>
        <taxon>Strophariaceae</taxon>
        <taxon>Hypholoma</taxon>
    </lineage>
</organism>
<dbReference type="EMBL" id="KN817584">
    <property type="protein sequence ID" value="KJA18857.1"/>
    <property type="molecule type" value="Genomic_DNA"/>
</dbReference>
<sequence>MYRRQKALTLGHCLSLRVNVNMHLLDEIRPYECSGRYSSLHAVLDVTYQVEVAVEAQRKVRRGVLGAVTAHRERAATPNRRSLLATGSVHRVRQTASDGFVVCDIMG</sequence>
<evidence type="ECO:0000313" key="1">
    <source>
        <dbReference type="EMBL" id="KJA18857.1"/>
    </source>
</evidence>
<dbReference type="Proteomes" id="UP000054270">
    <property type="component" value="Unassembled WGS sequence"/>
</dbReference>